<dbReference type="EMBL" id="CP022530">
    <property type="protein sequence ID" value="ASP39895.1"/>
    <property type="molecule type" value="Genomic_DNA"/>
</dbReference>
<evidence type="ECO:0000313" key="4">
    <source>
        <dbReference type="Proteomes" id="UP000202440"/>
    </source>
</evidence>
<evidence type="ECO:0000256" key="1">
    <source>
        <dbReference type="SAM" id="MobiDB-lite"/>
    </source>
</evidence>
<feature type="compositionally biased region" description="Polar residues" evidence="1">
    <location>
        <begin position="81"/>
        <end position="106"/>
    </location>
</feature>
<proteinExistence type="predicted"/>
<organism evidence="3 4">
    <name type="scientific">Bacterioplanes sanyensis</name>
    <dbReference type="NCBI Taxonomy" id="1249553"/>
    <lineage>
        <taxon>Bacteria</taxon>
        <taxon>Pseudomonadati</taxon>
        <taxon>Pseudomonadota</taxon>
        <taxon>Gammaproteobacteria</taxon>
        <taxon>Oceanospirillales</taxon>
        <taxon>Oceanospirillaceae</taxon>
        <taxon>Bacterioplanes</taxon>
    </lineage>
</organism>
<dbReference type="Proteomes" id="UP000202440">
    <property type="component" value="Chromosome"/>
</dbReference>
<dbReference type="Pfam" id="PF13511">
    <property type="entry name" value="DUF4124"/>
    <property type="match status" value="1"/>
</dbReference>
<dbReference type="KEGG" id="bsan:CHH28_14985"/>
<feature type="region of interest" description="Disordered" evidence="1">
    <location>
        <begin position="62"/>
        <end position="111"/>
    </location>
</feature>
<gene>
    <name evidence="3" type="ORF">CHH28_14985</name>
</gene>
<protein>
    <recommendedName>
        <fullName evidence="2">DUF4124 domain-containing protein</fullName>
    </recommendedName>
</protein>
<evidence type="ECO:0000313" key="3">
    <source>
        <dbReference type="EMBL" id="ASP39895.1"/>
    </source>
</evidence>
<dbReference type="AlphaFoldDB" id="A0A222FLJ9"/>
<sequence>MYRQQPVSGVGCRYRADHRFGWHQLPYQILTLFCLWLTLAMPAFAADSDYYTWVDEQGRVHNSPKPGFAVAPKPGAERGANSETQPGINQNDSATPEVNNGSSSSEFDPADFPDEAEVIRRQQQQLQQQPPFYIWVDERGVSHIQTFTVGEGTAPVVPEAATFDHILIPPFRWQHNASDCCERYLFAFKQALPADETQSFDAFDRAQPFLWQGQAYRGWYFQLLGTQALPRQLQLTRLGEGEPAALLLLNDDLQPLYWLPRLNGIVRPASWASDARYESLIEIRDPQVRFAVVLMAEQWRQQSWSMTARWSYGTTSP</sequence>
<dbReference type="InterPro" id="IPR025392">
    <property type="entry name" value="DUF4124"/>
</dbReference>
<feature type="domain" description="DUF4124" evidence="2">
    <location>
        <begin position="38"/>
        <end position="87"/>
    </location>
</feature>
<accession>A0A222FLJ9</accession>
<name>A0A222FLJ9_9GAMM</name>
<keyword evidence="4" id="KW-1185">Reference proteome</keyword>
<reference evidence="3 4" key="1">
    <citation type="submission" date="2017-07" db="EMBL/GenBank/DDBJ databases">
        <title>Annotated genome sequence of Bacterioplanes sanyensis isolated from Red Sea.</title>
        <authorList>
            <person name="Rehman Z.U."/>
        </authorList>
    </citation>
    <scope>NUCLEOTIDE SEQUENCE [LARGE SCALE GENOMIC DNA]</scope>
    <source>
        <strain evidence="3 4">NV9</strain>
    </source>
</reference>
<evidence type="ECO:0000259" key="2">
    <source>
        <dbReference type="Pfam" id="PF13511"/>
    </source>
</evidence>